<evidence type="ECO:0000313" key="10">
    <source>
        <dbReference type="EMBL" id="RSJ75876.1"/>
    </source>
</evidence>
<dbReference type="Pfam" id="PF18652">
    <property type="entry name" value="Adhesin_P1_N"/>
    <property type="match status" value="1"/>
</dbReference>
<dbReference type="InterPro" id="IPR036234">
    <property type="entry name" value="SA_I/II_PAC_V_sf"/>
</dbReference>
<dbReference type="NCBIfam" id="TIGR01167">
    <property type="entry name" value="LPXTG_anchor"/>
    <property type="match status" value="1"/>
</dbReference>
<evidence type="ECO:0000313" key="11">
    <source>
        <dbReference type="Proteomes" id="UP000272213"/>
    </source>
</evidence>
<feature type="region of interest" description="Disordered" evidence="7">
    <location>
        <begin position="824"/>
        <end position="877"/>
    </location>
</feature>
<dbReference type="PROSITE" id="PS50847">
    <property type="entry name" value="GRAM_POS_ANCHORING"/>
    <property type="match status" value="1"/>
</dbReference>
<evidence type="ECO:0000256" key="4">
    <source>
        <dbReference type="ARBA" id="ARBA00023088"/>
    </source>
</evidence>
<keyword evidence="10" id="KW-0675">Receptor</keyword>
<feature type="domain" description="Gram-positive cocci surface proteins LPxTG" evidence="9">
    <location>
        <begin position="1273"/>
        <end position="1307"/>
    </location>
</feature>
<gene>
    <name evidence="10" type="primary">ssp5_2</name>
    <name evidence="10" type="ORF">D8798_07645</name>
</gene>
<evidence type="ECO:0000256" key="3">
    <source>
        <dbReference type="ARBA" id="ARBA00022729"/>
    </source>
</evidence>
<keyword evidence="4" id="KW-0572">Peptidoglycan-anchor</keyword>
<comment type="similarity">
    <text evidence="5">Belongs to the antigen I/II family.</text>
</comment>
<organism evidence="10 11">
    <name type="scientific">Streptococcus cristatus</name>
    <dbReference type="NCBI Taxonomy" id="45634"/>
    <lineage>
        <taxon>Bacteria</taxon>
        <taxon>Bacillati</taxon>
        <taxon>Bacillota</taxon>
        <taxon>Bacilli</taxon>
        <taxon>Lactobacillales</taxon>
        <taxon>Streptococcaceae</taxon>
        <taxon>Streptococcus</taxon>
    </lineage>
</organism>
<dbReference type="PANTHER" id="PTHR48148">
    <property type="entry name" value="KERATINOCYTE PROLINE-RICH PROTEIN"/>
    <property type="match status" value="1"/>
</dbReference>
<keyword evidence="2" id="KW-0964">Secreted</keyword>
<dbReference type="Pfam" id="PF17998">
    <property type="entry name" value="AgI_II_C2"/>
    <property type="match status" value="2"/>
</dbReference>
<sequence length="1307" mass="143756">MKSNLDTKAYGSIRKTKRWGTCGVILGLAALMGTAQIAQADEVTDATPVAANTASNLKDTQPAPTAENQAAIKQANQTDGSVSLSNNTETLEGAVAKAQAEGVNVVKDATVDKGVTTNLEATQQAQSEIAAAQNEQQKQIEQTTSAYVSQKKEQKQVADTAIANNKVIRAENQALQAAYEQANDAAEKTQEELKKSKEAVKKEFPDAKITETTKNITVDPNSKASYDQYKQAVAAVQNANQQAVADHAAKVKKDAQDFAKRNQEAKDKVDAENKVITAENQKIIDDQKRYENELAEAEKNKTKDGWLSEVATQALVYKNEPNAKVDVKGVTNYISAQGLGESFKDITRTMGLGDQLQEYVTYYSFPGVSHDLSQKSDRYSSKFEFYETKGTFNYAGKGSRLGAVTAKVGQTVTVTYSGLQNSTFKGKPISRMELDLTVLSDSGNIKSDVVYGIHQNPTYGIEVATLHKDSNQDYDLNLSVKPRFYDENGKQIVFEDTQNSSGQAKGLLALSSLNSYKNHVEALKPSDSARFIPISGSSIVKHHNGYVYSNEKDNSNGNHFGLNKHNILDDKNSPYFWYVSGALALKGANPEYTLRITSWDKLGDRKGEGRWTPSIWFTVTSELAAPSVTPPSPNKVKPLKPFTPEKPQPSELNLQTVALPPKPQPKPEEKVPGKPQPPTVHYNDYKLSAQPQIKKSVQNADGVDVDGKYVAKNSLNKWILNVEALPAGRPNTTSLMAVDPTPSGFKPEVDLIKKDNPNWDIAFDQNNKLTLKATESLLKAVNGDLSKAYKIAPFVYWGRPQNDAADYVNGFELVVNGGKDKGGYTRKSNIVKISTPGKKNPDPNNPNDPKNPEPTKPNTPKDPNRTAIQPEKHNYNAEGKIVDGKAMAPEATNHYVSKMTNLPYKGDQSAKEAIQRGFGFIEDYPDEAVNPLESKFKVRDAEGKEVNGLKMYHVLSKDSLSGSLKKMVEDSGISPTGAFYMWVAEKPEEFYQAYVQKGMDLYFHTPMKNKAGFTGEYKNQVHQIQFGNGYYSNIVNNHVSIPKPDKVNKDKAGVVINGKTLTPDTVNYYEVKLDYSKYKGIEPDQSFIKKGFFGVDDYPEEALDIDQSGIQMLDEDGKEVKGLSSKIYSNLKEAPESVQEAFKAKNKEPKGAIQVFSADDPEAFFESYVKTGKVVTLRVPMKIKEDFAKKGGEYKNTAYQIDFGQLYETPTVVNQVPKPEPKPDPKPEPKPEPKPDPKPEPKPEPKPDPKPQPKPEPKTPIQEVQKVDSVATLPETGEHASAELLLAGLAMAGAAGLVYGKRKKKEA</sequence>
<dbReference type="RefSeq" id="WP_125383490.1">
    <property type="nucleotide sequence ID" value="NZ_RJPM01000006.1"/>
</dbReference>
<evidence type="ECO:0000256" key="7">
    <source>
        <dbReference type="SAM" id="MobiDB-lite"/>
    </source>
</evidence>
<evidence type="ECO:0000256" key="8">
    <source>
        <dbReference type="SAM" id="SignalP"/>
    </source>
</evidence>
<proteinExistence type="inferred from homology"/>
<evidence type="ECO:0000259" key="9">
    <source>
        <dbReference type="PROSITE" id="PS50847"/>
    </source>
</evidence>
<evidence type="ECO:0000256" key="6">
    <source>
        <dbReference type="SAM" id="Coils"/>
    </source>
</evidence>
<dbReference type="Gene3D" id="2.60.40.740">
    <property type="match status" value="3"/>
</dbReference>
<dbReference type="InterPro" id="IPR013574">
    <property type="entry name" value="Glucan-bd_C/Surface_Ag-I/II_V"/>
</dbReference>
<dbReference type="Pfam" id="PF08363">
    <property type="entry name" value="GbpC"/>
    <property type="match status" value="1"/>
</dbReference>
<name>A0A3R9SL05_STRCR</name>
<comment type="caution">
    <text evidence="10">The sequence shown here is derived from an EMBL/GenBank/DDBJ whole genome shotgun (WGS) entry which is preliminary data.</text>
</comment>
<feature type="coiled-coil region" evidence="6">
    <location>
        <begin position="122"/>
        <end position="300"/>
    </location>
</feature>
<feature type="signal peptide" evidence="8">
    <location>
        <begin position="1"/>
        <end position="40"/>
    </location>
</feature>
<keyword evidence="6" id="KW-0175">Coiled coil</keyword>
<dbReference type="InterPro" id="IPR026345">
    <property type="entry name" value="Adh_isopep-form_adh_dom"/>
</dbReference>
<dbReference type="PANTHER" id="PTHR48148:SF3">
    <property type="entry name" value="KERATINOCYTE PROLINE-RICH PROTEIN"/>
    <property type="match status" value="1"/>
</dbReference>
<evidence type="ECO:0000256" key="1">
    <source>
        <dbReference type="ARBA" id="ARBA00022512"/>
    </source>
</evidence>
<dbReference type="Gene3D" id="2.60.530.10">
    <property type="entry name" value="Major cell-surface adhesin PAc"/>
    <property type="match status" value="1"/>
</dbReference>
<dbReference type="NCBIfam" id="TIGR04228">
    <property type="entry name" value="isopep_sspB_C2"/>
    <property type="match status" value="2"/>
</dbReference>
<dbReference type="Pfam" id="PF00746">
    <property type="entry name" value="Gram_pos_anchor"/>
    <property type="match status" value="1"/>
</dbReference>
<keyword evidence="1" id="KW-0134">Cell wall</keyword>
<dbReference type="SUPFAM" id="SSF74914">
    <property type="entry name" value="V-region of surface antigen I/II (SA I/II, PAC)"/>
    <property type="match status" value="1"/>
</dbReference>
<feature type="compositionally biased region" description="Basic and acidic residues" evidence="7">
    <location>
        <begin position="1219"/>
        <end position="1257"/>
    </location>
</feature>
<feature type="chain" id="PRO_5018660622" evidence="8">
    <location>
        <begin position="41"/>
        <end position="1307"/>
    </location>
</feature>
<dbReference type="EMBL" id="RJPM01000006">
    <property type="protein sequence ID" value="RSJ75876.1"/>
    <property type="molecule type" value="Genomic_DNA"/>
</dbReference>
<keyword evidence="3 8" id="KW-0732">Signal</keyword>
<accession>A0A3R9SL05</accession>
<feature type="region of interest" description="Disordered" evidence="7">
    <location>
        <begin position="1213"/>
        <end position="1275"/>
    </location>
</feature>
<evidence type="ECO:0000256" key="2">
    <source>
        <dbReference type="ARBA" id="ARBA00022525"/>
    </source>
</evidence>
<evidence type="ECO:0000256" key="5">
    <source>
        <dbReference type="ARBA" id="ARBA00024351"/>
    </source>
</evidence>
<dbReference type="Proteomes" id="UP000272213">
    <property type="component" value="Unassembled WGS sequence"/>
</dbReference>
<dbReference type="InterPro" id="IPR019931">
    <property type="entry name" value="LPXTG_anchor"/>
</dbReference>
<reference evidence="10 11" key="1">
    <citation type="submission" date="2018-11" db="EMBL/GenBank/DDBJ databases">
        <title>Species Designations Belie Phenotypic and Genotypic Heterogeneity in Oral Streptococci.</title>
        <authorList>
            <person name="Velsko I."/>
        </authorList>
    </citation>
    <scope>NUCLEOTIDE SEQUENCE [LARGE SCALE GENOMIC DNA]</scope>
    <source>
        <strain evidence="10 11">BCA6</strain>
    </source>
</reference>
<dbReference type="InterPro" id="IPR041324">
    <property type="entry name" value="AgI/II_N"/>
</dbReference>
<feature type="region of interest" description="Disordered" evidence="7">
    <location>
        <begin position="626"/>
        <end position="678"/>
    </location>
</feature>
<protein>
    <submittedName>
        <fullName evidence="10">Agglutinin receptor</fullName>
    </submittedName>
</protein>